<comment type="function">
    <text evidence="1 10">Catalyzes the insertion of molybdate into adenylated molybdopterin with the concomitant release of AMP.</text>
</comment>
<evidence type="ECO:0000256" key="9">
    <source>
        <dbReference type="ARBA" id="ARBA00047317"/>
    </source>
</evidence>
<comment type="function">
    <text evidence="2">May be involved in the biosynthesis of molybdopterin.</text>
</comment>
<dbReference type="CDD" id="cd00887">
    <property type="entry name" value="MoeA"/>
    <property type="match status" value="1"/>
</dbReference>
<dbReference type="SUPFAM" id="SSF53850">
    <property type="entry name" value="Periplasmic binding protein-like II"/>
    <property type="match status" value="1"/>
</dbReference>
<dbReference type="EMBL" id="CP060096">
    <property type="protein sequence ID" value="QSZ27268.1"/>
    <property type="molecule type" value="Genomic_DNA"/>
</dbReference>
<dbReference type="PROSITE" id="PS01079">
    <property type="entry name" value="MOCF_BIOSYNTHESIS_2"/>
    <property type="match status" value="1"/>
</dbReference>
<evidence type="ECO:0000256" key="3">
    <source>
        <dbReference type="ARBA" id="ARBA00005046"/>
    </source>
</evidence>
<dbReference type="Pfam" id="PF03453">
    <property type="entry name" value="MoeA_N"/>
    <property type="match status" value="1"/>
</dbReference>
<keyword evidence="8 10" id="KW-0501">Molybdenum cofactor biosynthesis</keyword>
<dbReference type="Pfam" id="PF12727">
    <property type="entry name" value="PBP_like"/>
    <property type="match status" value="1"/>
</dbReference>
<keyword evidence="13" id="KW-1185">Reference proteome</keyword>
<dbReference type="PANTHER" id="PTHR10192:SF16">
    <property type="entry name" value="MOLYBDOPTERIN MOLYBDENUMTRANSFERASE"/>
    <property type="match status" value="1"/>
</dbReference>
<name>A0A975AVN7_9THEO</name>
<dbReference type="SUPFAM" id="SSF53218">
    <property type="entry name" value="Molybdenum cofactor biosynthesis proteins"/>
    <property type="match status" value="1"/>
</dbReference>
<dbReference type="GO" id="GO:0061599">
    <property type="term" value="F:molybdopterin molybdotransferase activity"/>
    <property type="evidence" value="ECO:0007669"/>
    <property type="project" value="UniProtKB-UniRule"/>
</dbReference>
<organism evidence="12 13">
    <name type="scientific">Aceticella autotrophica</name>
    <dbReference type="NCBI Taxonomy" id="2755338"/>
    <lineage>
        <taxon>Bacteria</taxon>
        <taxon>Bacillati</taxon>
        <taxon>Bacillota</taxon>
        <taxon>Clostridia</taxon>
        <taxon>Thermoanaerobacterales</taxon>
        <taxon>Thermoanaerobacteraceae</taxon>
        <taxon>Aceticella</taxon>
    </lineage>
</organism>
<evidence type="ECO:0000256" key="1">
    <source>
        <dbReference type="ARBA" id="ARBA00002901"/>
    </source>
</evidence>
<dbReference type="InterPro" id="IPR008284">
    <property type="entry name" value="MoCF_biosynth_CS"/>
</dbReference>
<evidence type="ECO:0000256" key="2">
    <source>
        <dbReference type="ARBA" id="ARBA00003487"/>
    </source>
</evidence>
<dbReference type="InterPro" id="IPR036425">
    <property type="entry name" value="MoaB/Mog-like_dom_sf"/>
</dbReference>
<dbReference type="SUPFAM" id="SSF63867">
    <property type="entry name" value="MoeA C-terminal domain-like"/>
    <property type="match status" value="1"/>
</dbReference>
<evidence type="ECO:0000256" key="7">
    <source>
        <dbReference type="ARBA" id="ARBA00022505"/>
    </source>
</evidence>
<dbReference type="PANTHER" id="PTHR10192">
    <property type="entry name" value="MOLYBDOPTERIN BIOSYNTHESIS PROTEIN"/>
    <property type="match status" value="1"/>
</dbReference>
<protein>
    <recommendedName>
        <fullName evidence="6 10">Molybdopterin molybdenumtransferase</fullName>
        <ecNumber evidence="5 10">2.10.1.1</ecNumber>
    </recommendedName>
</protein>
<dbReference type="SUPFAM" id="SSF63882">
    <property type="entry name" value="MoeA N-terminal region -like"/>
    <property type="match status" value="1"/>
</dbReference>
<dbReference type="InterPro" id="IPR036135">
    <property type="entry name" value="MoeA_linker/N_sf"/>
</dbReference>
<sequence length="638" mass="70309">MERKIYLENTPLEKAINMFFEKAEGYIKYRKTEKINSQDSLGRMTASPVFAHLSSPHFHAAAMDGIAVKAEKTFKATELNPVRLKKGVDYVEVDTGNPLPEGFNAVIMIEDVVSVDNETVEIIQPAVPYQHVRPIGEDIVATELILPTNHKIRPWDLAALLAAGIDFLEVYKKVEVGIIPTGVELVPAGTVPEIGQIIEFNSHFFAALVKEWGGIPHSYDIVPDEYEVLKKTVEKALSENDFVIINAGSSAGRKDYTSKLISEMGELLIHGIATKPGKPAILGFIQNKPVIGVPGYPVSAYFVMDFFVKPLIAKLNFQQLPYAKKIEAVISRRVVSSLKSEDFIPVKLGKVKEKIVATPINKGAGVIMSLVRADGVMCIPQHIEGIEAGEKIKVELWKSLESIENTVVCIGSHDPLIDIIGDLLSSHYSLFSLSSAHVGSMGGIMALKRGECHAAGIHLLDAETGQYNIPYIKRYLKDNEVLLFHLVERIQGFLVQKGNPLNIKNFADLIRPEVTFINRQKGSGTRLLLDYKLKESGIDSKKIIGYNREEFTHLAVAAEVKAGSAATGLGIMSAAKAMGLDFVPVCSEHYDIAILKEYMNLESVKAFIEIIRSREFKEKAEGLGGYNTEKAGILYYEG</sequence>
<accession>A0A975AVN7</accession>
<dbReference type="Gene3D" id="2.170.190.11">
    <property type="entry name" value="Molybdopterin biosynthesis moea protein, domain 3"/>
    <property type="match status" value="1"/>
</dbReference>
<dbReference type="RefSeq" id="WP_284679957.1">
    <property type="nucleotide sequence ID" value="NZ_CP060096.1"/>
</dbReference>
<reference evidence="12" key="1">
    <citation type="submission" date="2020-08" db="EMBL/GenBank/DDBJ databases">
        <title>Genomic insights into the carbon and energy metabolism of the first obligate autotrophic acetogenic bacterium Aceticella autotrophica gen. nov., sp. nov.</title>
        <authorList>
            <person name="Toshchakov S.V."/>
            <person name="Elcheninov A.G."/>
            <person name="Kublanov I.V."/>
            <person name="Frolov E.N."/>
            <person name="Lebedinsky A.V."/>
        </authorList>
    </citation>
    <scope>NUCLEOTIDE SEQUENCE</scope>
    <source>
        <strain evidence="12">3443-3Ac</strain>
    </source>
</reference>
<comment type="pathway">
    <text evidence="3 10">Cofactor biosynthesis; molybdopterin biosynthesis.</text>
</comment>
<comment type="catalytic activity">
    <reaction evidence="9">
        <text>adenylyl-molybdopterin + molybdate = Mo-molybdopterin + AMP + H(+)</text>
        <dbReference type="Rhea" id="RHEA:35047"/>
        <dbReference type="ChEBI" id="CHEBI:15378"/>
        <dbReference type="ChEBI" id="CHEBI:36264"/>
        <dbReference type="ChEBI" id="CHEBI:62727"/>
        <dbReference type="ChEBI" id="CHEBI:71302"/>
        <dbReference type="ChEBI" id="CHEBI:456215"/>
        <dbReference type="EC" id="2.10.1.1"/>
    </reaction>
</comment>
<evidence type="ECO:0000313" key="13">
    <source>
        <dbReference type="Proteomes" id="UP000671913"/>
    </source>
</evidence>
<evidence type="ECO:0000256" key="10">
    <source>
        <dbReference type="RuleBase" id="RU365090"/>
    </source>
</evidence>
<dbReference type="GO" id="GO:0005829">
    <property type="term" value="C:cytosol"/>
    <property type="evidence" value="ECO:0007669"/>
    <property type="project" value="TreeGrafter"/>
</dbReference>
<dbReference type="NCBIfam" id="NF011068">
    <property type="entry name" value="PRK14498.1"/>
    <property type="match status" value="1"/>
</dbReference>
<dbReference type="InterPro" id="IPR038987">
    <property type="entry name" value="MoeA-like"/>
</dbReference>
<dbReference type="AlphaFoldDB" id="A0A975AVN7"/>
<dbReference type="SMART" id="SM00852">
    <property type="entry name" value="MoCF_biosynth"/>
    <property type="match status" value="1"/>
</dbReference>
<dbReference type="Proteomes" id="UP000671913">
    <property type="component" value="Chromosome"/>
</dbReference>
<dbReference type="Gene3D" id="3.40.190.10">
    <property type="entry name" value="Periplasmic binding protein-like II"/>
    <property type="match status" value="1"/>
</dbReference>
<evidence type="ECO:0000259" key="11">
    <source>
        <dbReference type="SMART" id="SM00852"/>
    </source>
</evidence>
<gene>
    <name evidence="12" type="ORF">ACETAC_10615</name>
</gene>
<evidence type="ECO:0000256" key="4">
    <source>
        <dbReference type="ARBA" id="ARBA00010763"/>
    </source>
</evidence>
<dbReference type="EC" id="2.10.1.1" evidence="5 10"/>
<evidence type="ECO:0000256" key="8">
    <source>
        <dbReference type="ARBA" id="ARBA00023150"/>
    </source>
</evidence>
<dbReference type="InterPro" id="IPR036688">
    <property type="entry name" value="MoeA_C_domain_IV_sf"/>
</dbReference>
<keyword evidence="10" id="KW-0479">Metal-binding</keyword>
<dbReference type="Gene3D" id="3.40.980.10">
    <property type="entry name" value="MoaB/Mog-like domain"/>
    <property type="match status" value="1"/>
</dbReference>
<dbReference type="FunFam" id="2.40.340.10:FF:000005">
    <property type="entry name" value="Molybdopterin molybdenumtransferase MoeA"/>
    <property type="match status" value="1"/>
</dbReference>
<dbReference type="GO" id="GO:0046872">
    <property type="term" value="F:metal ion binding"/>
    <property type="evidence" value="ECO:0007669"/>
    <property type="project" value="UniProtKB-UniRule"/>
</dbReference>
<keyword evidence="10" id="KW-0808">Transferase</keyword>
<evidence type="ECO:0000256" key="5">
    <source>
        <dbReference type="ARBA" id="ARBA00013269"/>
    </source>
</evidence>
<proteinExistence type="inferred from homology"/>
<keyword evidence="7 10" id="KW-0500">Molybdenum</keyword>
<dbReference type="GO" id="GO:0006777">
    <property type="term" value="P:Mo-molybdopterin cofactor biosynthetic process"/>
    <property type="evidence" value="ECO:0007669"/>
    <property type="project" value="UniProtKB-UniRule"/>
</dbReference>
<dbReference type="Gene3D" id="2.40.340.10">
    <property type="entry name" value="MoeA, C-terminal, domain IV"/>
    <property type="match status" value="1"/>
</dbReference>
<evidence type="ECO:0000313" key="12">
    <source>
        <dbReference type="EMBL" id="QSZ27268.1"/>
    </source>
</evidence>
<dbReference type="KEGG" id="aaut:ACETAC_10615"/>
<dbReference type="InterPro" id="IPR024370">
    <property type="entry name" value="PBP_domain"/>
</dbReference>
<keyword evidence="10" id="KW-0460">Magnesium</keyword>
<dbReference type="InterPro" id="IPR005110">
    <property type="entry name" value="MoeA_linker/N"/>
</dbReference>
<dbReference type="Pfam" id="PF03454">
    <property type="entry name" value="MoeA_C"/>
    <property type="match status" value="1"/>
</dbReference>
<feature type="domain" description="MoaB/Mog" evidence="11">
    <location>
        <begin position="177"/>
        <end position="314"/>
    </location>
</feature>
<comment type="similarity">
    <text evidence="4 10">Belongs to the MoeA family.</text>
</comment>
<dbReference type="Gene3D" id="3.90.105.10">
    <property type="entry name" value="Molybdopterin biosynthesis moea protein, domain 2"/>
    <property type="match status" value="1"/>
</dbReference>
<comment type="cofactor">
    <cofactor evidence="10">
        <name>Mg(2+)</name>
        <dbReference type="ChEBI" id="CHEBI:18420"/>
    </cofactor>
</comment>
<evidence type="ECO:0000256" key="6">
    <source>
        <dbReference type="ARBA" id="ARBA00021108"/>
    </source>
</evidence>
<dbReference type="InterPro" id="IPR005111">
    <property type="entry name" value="MoeA_C_domain_IV"/>
</dbReference>
<dbReference type="Pfam" id="PF00994">
    <property type="entry name" value="MoCF_biosynth"/>
    <property type="match status" value="1"/>
</dbReference>
<dbReference type="InterPro" id="IPR001453">
    <property type="entry name" value="MoaB/Mog_dom"/>
</dbReference>